<proteinExistence type="predicted"/>
<dbReference type="InterPro" id="IPR020215">
    <property type="entry name" value="EbsA-like"/>
</dbReference>
<keyword evidence="3" id="KW-1185">Reference proteome</keyword>
<dbReference type="EMBL" id="FSRN01000001">
    <property type="protein sequence ID" value="SIO11863.1"/>
    <property type="molecule type" value="Genomic_DNA"/>
</dbReference>
<keyword evidence="1" id="KW-0472">Membrane</keyword>
<feature type="transmembrane region" description="Helical" evidence="1">
    <location>
        <begin position="20"/>
        <end position="37"/>
    </location>
</feature>
<dbReference type="RefSeq" id="WP_034548565.1">
    <property type="nucleotide sequence ID" value="NZ_FSRN01000001.1"/>
</dbReference>
<evidence type="ECO:0000313" key="3">
    <source>
        <dbReference type="Proteomes" id="UP000184758"/>
    </source>
</evidence>
<dbReference type="Proteomes" id="UP000184758">
    <property type="component" value="Unassembled WGS sequence"/>
</dbReference>
<keyword evidence="1" id="KW-1133">Transmembrane helix</keyword>
<keyword evidence="1" id="KW-0812">Transmembrane</keyword>
<evidence type="ECO:0008006" key="4">
    <source>
        <dbReference type="Google" id="ProtNLM"/>
    </source>
</evidence>
<name>A0A1N6GWD3_9LACT</name>
<dbReference type="AlphaFoldDB" id="A0A1N6GWD3"/>
<protein>
    <recommendedName>
        <fullName evidence="4">Pore-forming protein</fullName>
    </recommendedName>
</protein>
<dbReference type="Pfam" id="PF17255">
    <property type="entry name" value="EbsA"/>
    <property type="match status" value="1"/>
</dbReference>
<feature type="transmembrane region" description="Helical" evidence="1">
    <location>
        <begin position="44"/>
        <end position="62"/>
    </location>
</feature>
<organism evidence="2 3">
    <name type="scientific">Carnobacterium alterfunditum</name>
    <dbReference type="NCBI Taxonomy" id="28230"/>
    <lineage>
        <taxon>Bacteria</taxon>
        <taxon>Bacillati</taxon>
        <taxon>Bacillota</taxon>
        <taxon>Bacilli</taxon>
        <taxon>Lactobacillales</taxon>
        <taxon>Carnobacteriaceae</taxon>
        <taxon>Carnobacterium</taxon>
    </lineage>
</organism>
<reference evidence="3" key="1">
    <citation type="submission" date="2016-11" db="EMBL/GenBank/DDBJ databases">
        <authorList>
            <person name="Varghese N."/>
            <person name="Submissions S."/>
        </authorList>
    </citation>
    <scope>NUCLEOTIDE SEQUENCE [LARGE SCALE GENOMIC DNA]</scope>
    <source>
        <strain evidence="3">313</strain>
    </source>
</reference>
<dbReference type="OrthoDB" id="2156796at2"/>
<accession>A0A1N6GWD3</accession>
<gene>
    <name evidence="2" type="ORF">SAMN05878443_1470</name>
</gene>
<evidence type="ECO:0000256" key="1">
    <source>
        <dbReference type="SAM" id="Phobius"/>
    </source>
</evidence>
<evidence type="ECO:0000313" key="2">
    <source>
        <dbReference type="EMBL" id="SIO11863.1"/>
    </source>
</evidence>
<sequence>MDDNSRVKFSLSLEPAFQIIYWSVCWLVFFSVLILFLETQTIDLIIIVLLIFLGVLLFYGFGSTLRMKNDNLESSYFRGIKKKSIPLTEIKKIAFSAKRKIVLFTDQGKSVSYIYLNTKNKKKFHEYIKNKAPSIQLEEPNS</sequence>